<reference evidence="2" key="1">
    <citation type="submission" date="2023-03" db="EMBL/GenBank/DDBJ databases">
        <title>Actinorhabdospora filicis NBRC 111898.</title>
        <authorList>
            <person name="Ichikawa N."/>
            <person name="Sato H."/>
            <person name="Tonouchi N."/>
        </authorList>
    </citation>
    <scope>NUCLEOTIDE SEQUENCE</scope>
    <source>
        <strain evidence="2">NBRC 111898</strain>
    </source>
</reference>
<dbReference type="Gene3D" id="3.40.50.720">
    <property type="entry name" value="NAD(P)-binding Rossmann-like Domain"/>
    <property type="match status" value="1"/>
</dbReference>
<comment type="caution">
    <text evidence="2">The sequence shown here is derived from an EMBL/GenBank/DDBJ whole genome shotgun (WGS) entry which is preliminary data.</text>
</comment>
<dbReference type="SUPFAM" id="SSF51735">
    <property type="entry name" value="NAD(P)-binding Rossmann-fold domains"/>
    <property type="match status" value="1"/>
</dbReference>
<evidence type="ECO:0000259" key="1">
    <source>
        <dbReference type="SMART" id="SM00829"/>
    </source>
</evidence>
<dbReference type="InterPro" id="IPR036291">
    <property type="entry name" value="NAD(P)-bd_dom_sf"/>
</dbReference>
<dbReference type="SUPFAM" id="SSF50129">
    <property type="entry name" value="GroES-like"/>
    <property type="match status" value="1"/>
</dbReference>
<name>A0A9W6SS75_9ACTN</name>
<dbReference type="EMBL" id="BSTX01000004">
    <property type="protein sequence ID" value="GLZ80867.1"/>
    <property type="molecule type" value="Genomic_DNA"/>
</dbReference>
<organism evidence="2 3">
    <name type="scientific">Actinorhabdospora filicis</name>
    <dbReference type="NCBI Taxonomy" id="1785913"/>
    <lineage>
        <taxon>Bacteria</taxon>
        <taxon>Bacillati</taxon>
        <taxon>Actinomycetota</taxon>
        <taxon>Actinomycetes</taxon>
        <taxon>Micromonosporales</taxon>
        <taxon>Micromonosporaceae</taxon>
        <taxon>Actinorhabdospora</taxon>
    </lineage>
</organism>
<gene>
    <name evidence="2" type="ORF">Afil01_56740</name>
</gene>
<dbReference type="CDD" id="cd05289">
    <property type="entry name" value="MDR_like_2"/>
    <property type="match status" value="1"/>
</dbReference>
<evidence type="ECO:0000313" key="3">
    <source>
        <dbReference type="Proteomes" id="UP001165079"/>
    </source>
</evidence>
<dbReference type="InterPro" id="IPR020843">
    <property type="entry name" value="ER"/>
</dbReference>
<protein>
    <submittedName>
        <fullName evidence="2">NADPH:quinone reductase</fullName>
    </submittedName>
</protein>
<dbReference type="AlphaFoldDB" id="A0A9W6SS75"/>
<dbReference type="GO" id="GO:0016491">
    <property type="term" value="F:oxidoreductase activity"/>
    <property type="evidence" value="ECO:0007669"/>
    <property type="project" value="InterPro"/>
</dbReference>
<accession>A0A9W6SS75</accession>
<dbReference type="Gene3D" id="3.90.180.10">
    <property type="entry name" value="Medium-chain alcohol dehydrogenases, catalytic domain"/>
    <property type="match status" value="1"/>
</dbReference>
<dbReference type="Pfam" id="PF08240">
    <property type="entry name" value="ADH_N"/>
    <property type="match status" value="1"/>
</dbReference>
<dbReference type="InterPro" id="IPR011032">
    <property type="entry name" value="GroES-like_sf"/>
</dbReference>
<feature type="domain" description="Enoyl reductase (ER)" evidence="1">
    <location>
        <begin position="7"/>
        <end position="299"/>
    </location>
</feature>
<dbReference type="InterPro" id="IPR052585">
    <property type="entry name" value="Lipid_raft_assoc_Zn_ADH"/>
</dbReference>
<dbReference type="PANTHER" id="PTHR43482:SF1">
    <property type="entry name" value="PROTEIN AST1-RELATED"/>
    <property type="match status" value="1"/>
</dbReference>
<dbReference type="Pfam" id="PF13602">
    <property type="entry name" value="ADH_zinc_N_2"/>
    <property type="match status" value="1"/>
</dbReference>
<dbReference type="Proteomes" id="UP001165079">
    <property type="component" value="Unassembled WGS sequence"/>
</dbReference>
<dbReference type="SMART" id="SM00829">
    <property type="entry name" value="PKS_ER"/>
    <property type="match status" value="1"/>
</dbReference>
<dbReference type="InterPro" id="IPR013154">
    <property type="entry name" value="ADH-like_N"/>
</dbReference>
<sequence>MRAVVLRSFGGPEVLEDSEVDRPEPGPGEFLVRVAAAHVHNVDTMIRRGFLAGEDAKGRPHTGLGHDAAGTVAALGEGATGFAVGDAVIGLHSPLDKPLGAYAEYAVFRAHEVARAPESVDAVAASTVVGNGLTALQSLRQLGLAGGDSLLVTGAAGGVGGFAVQLAAARGLKVTALAGPGDEDLVRGLGASAFVARGGELPSDVDGVLDAAVLGVPALAAVRDGGVLVRLLPGETSDERGVRDVQFQAEADAADLAEVAGLVDAGVLTPRVLDVLPLAGAATAHRRYEGGGLRGRLVLRP</sequence>
<dbReference type="PANTHER" id="PTHR43482">
    <property type="entry name" value="PROTEIN AST1-RELATED"/>
    <property type="match status" value="1"/>
</dbReference>
<proteinExistence type="predicted"/>
<evidence type="ECO:0000313" key="2">
    <source>
        <dbReference type="EMBL" id="GLZ80867.1"/>
    </source>
</evidence>
<keyword evidence="3" id="KW-1185">Reference proteome</keyword>